<evidence type="ECO:0000256" key="6">
    <source>
        <dbReference type="ARBA" id="ARBA00023134"/>
    </source>
</evidence>
<evidence type="ECO:0000256" key="1">
    <source>
        <dbReference type="ARBA" id="ARBA00022490"/>
    </source>
</evidence>
<reference evidence="9" key="1">
    <citation type="submission" date="2023-04" db="EMBL/GenBank/DDBJ databases">
        <title>Comparative genomic analysis of Cohnella hashimotonis sp. nov., isolated from the International Space Station.</title>
        <authorList>
            <person name="Venkateswaran K."/>
            <person name="Simpson A."/>
        </authorList>
    </citation>
    <scope>NUCLEOTIDE SEQUENCE</scope>
    <source>
        <strain evidence="9">F6_2S_P_1</strain>
    </source>
</reference>
<dbReference type="GO" id="GO:0061603">
    <property type="term" value="F:molybdenum cofactor guanylyltransferase activity"/>
    <property type="evidence" value="ECO:0007669"/>
    <property type="project" value="UniProtKB-EC"/>
</dbReference>
<proteinExistence type="predicted"/>
<dbReference type="EMBL" id="JAGRPV010000001">
    <property type="protein sequence ID" value="MDI4644116.1"/>
    <property type="molecule type" value="Genomic_DNA"/>
</dbReference>
<dbReference type="Gene3D" id="3.90.550.10">
    <property type="entry name" value="Spore Coat Polysaccharide Biosynthesis Protein SpsA, Chain A"/>
    <property type="match status" value="1"/>
</dbReference>
<evidence type="ECO:0000259" key="8">
    <source>
        <dbReference type="Pfam" id="PF12804"/>
    </source>
</evidence>
<accession>A0ABT6TC05</accession>
<keyword evidence="2 9" id="KW-0808">Transferase</keyword>
<comment type="caution">
    <text evidence="9">The sequence shown here is derived from an EMBL/GenBank/DDBJ whole genome shotgun (WGS) entry which is preliminary data.</text>
</comment>
<evidence type="ECO:0000313" key="10">
    <source>
        <dbReference type="Proteomes" id="UP001161691"/>
    </source>
</evidence>
<dbReference type="InterPro" id="IPR029044">
    <property type="entry name" value="Nucleotide-diphossugar_trans"/>
</dbReference>
<keyword evidence="1" id="KW-0963">Cytoplasm</keyword>
<keyword evidence="6" id="KW-0342">GTP-binding</keyword>
<dbReference type="SUPFAM" id="SSF53448">
    <property type="entry name" value="Nucleotide-diphospho-sugar transferases"/>
    <property type="match status" value="1"/>
</dbReference>
<dbReference type="Pfam" id="PF12804">
    <property type="entry name" value="NTP_transf_3"/>
    <property type="match status" value="1"/>
</dbReference>
<keyword evidence="5" id="KW-0460">Magnesium</keyword>
<keyword evidence="7" id="KW-0501">Molybdenum cofactor biosynthesis</keyword>
<dbReference type="CDD" id="cd02503">
    <property type="entry name" value="MobA"/>
    <property type="match status" value="1"/>
</dbReference>
<protein>
    <submittedName>
        <fullName evidence="9">Molybdenum cofactor guanylyltransferase</fullName>
        <ecNumber evidence="9">2.7.7.77</ecNumber>
    </submittedName>
</protein>
<sequence>MSAASVTGAILAGGPKALLGGTLKALLPLQGEAAIVRQVREMRKLCKEIIVVTDTPKPFFDVLDSSVRIITDYYPGRGPLGGMHSALRLARNPLVWIAGSDMPFLSAEEARRLMTGLSDGVQAVIPIVNERPVPLHGLYDSRCSETVAMLLNAGGDSMEGLLGRIQWLGVPTESGTDQNGPGFSFEIHSEADYERAQSLLHMARSTG</sequence>
<evidence type="ECO:0000256" key="7">
    <source>
        <dbReference type="ARBA" id="ARBA00023150"/>
    </source>
</evidence>
<dbReference type="InterPro" id="IPR025877">
    <property type="entry name" value="MobA-like_NTP_Trfase"/>
</dbReference>
<evidence type="ECO:0000313" key="9">
    <source>
        <dbReference type="EMBL" id="MDI4644116.1"/>
    </source>
</evidence>
<dbReference type="Proteomes" id="UP001161691">
    <property type="component" value="Unassembled WGS sequence"/>
</dbReference>
<gene>
    <name evidence="9" type="ORF">KB449_04050</name>
</gene>
<dbReference type="PANTHER" id="PTHR19136:SF81">
    <property type="entry name" value="MOLYBDENUM COFACTOR GUANYLYLTRANSFERASE"/>
    <property type="match status" value="1"/>
</dbReference>
<dbReference type="EC" id="2.7.7.77" evidence="9"/>
<keyword evidence="10" id="KW-1185">Reference proteome</keyword>
<name>A0ABT6TC05_9BACL</name>
<dbReference type="PANTHER" id="PTHR19136">
    <property type="entry name" value="MOLYBDENUM COFACTOR GUANYLYLTRANSFERASE"/>
    <property type="match status" value="1"/>
</dbReference>
<dbReference type="InterPro" id="IPR013482">
    <property type="entry name" value="Molybde_CF_guanTrfase"/>
</dbReference>
<evidence type="ECO:0000256" key="2">
    <source>
        <dbReference type="ARBA" id="ARBA00022679"/>
    </source>
</evidence>
<keyword evidence="4" id="KW-0547">Nucleotide-binding</keyword>
<keyword evidence="9" id="KW-0548">Nucleotidyltransferase</keyword>
<organism evidence="9 10">
    <name type="scientific">Cohnella hashimotonis</name>
    <dbReference type="NCBI Taxonomy" id="2826895"/>
    <lineage>
        <taxon>Bacteria</taxon>
        <taxon>Bacillati</taxon>
        <taxon>Bacillota</taxon>
        <taxon>Bacilli</taxon>
        <taxon>Bacillales</taxon>
        <taxon>Paenibacillaceae</taxon>
        <taxon>Cohnella</taxon>
    </lineage>
</organism>
<evidence type="ECO:0000256" key="4">
    <source>
        <dbReference type="ARBA" id="ARBA00022741"/>
    </source>
</evidence>
<evidence type="ECO:0000256" key="5">
    <source>
        <dbReference type="ARBA" id="ARBA00022842"/>
    </source>
</evidence>
<feature type="domain" description="MobA-like NTP transferase" evidence="8">
    <location>
        <begin position="8"/>
        <end position="155"/>
    </location>
</feature>
<keyword evidence="3" id="KW-0479">Metal-binding</keyword>
<evidence type="ECO:0000256" key="3">
    <source>
        <dbReference type="ARBA" id="ARBA00022723"/>
    </source>
</evidence>
<dbReference type="RefSeq" id="WP_282907142.1">
    <property type="nucleotide sequence ID" value="NZ_JAGRPV010000001.1"/>
</dbReference>